<dbReference type="InterPro" id="IPR050662">
    <property type="entry name" value="Sec-metab_biosynth-thioest"/>
</dbReference>
<protein>
    <submittedName>
        <fullName evidence="2">Glyoxylase-like metal-dependent hydrolase (Beta-lactamase superfamily II)</fullName>
    </submittedName>
</protein>
<dbReference type="InterPro" id="IPR036866">
    <property type="entry name" value="RibonucZ/Hydroxyglut_hydro"/>
</dbReference>
<name>A0ABS4XG17_9MICC</name>
<evidence type="ECO:0000259" key="1">
    <source>
        <dbReference type="SMART" id="SM00849"/>
    </source>
</evidence>
<dbReference type="Gene3D" id="3.60.15.10">
    <property type="entry name" value="Ribonuclease Z/Hydroxyacylglutathione hydrolase-like"/>
    <property type="match status" value="1"/>
</dbReference>
<dbReference type="PANTHER" id="PTHR23131:SF0">
    <property type="entry name" value="ENDORIBONUCLEASE LACTB2"/>
    <property type="match status" value="1"/>
</dbReference>
<dbReference type="InterPro" id="IPR001279">
    <property type="entry name" value="Metallo-B-lactamas"/>
</dbReference>
<evidence type="ECO:0000313" key="3">
    <source>
        <dbReference type="Proteomes" id="UP001296993"/>
    </source>
</evidence>
<dbReference type="SMART" id="SM00849">
    <property type="entry name" value="Lactamase_B"/>
    <property type="match status" value="1"/>
</dbReference>
<dbReference type="CDD" id="cd16278">
    <property type="entry name" value="metallo-hydrolase-like_MBL-fold"/>
    <property type="match status" value="1"/>
</dbReference>
<dbReference type="PANTHER" id="PTHR23131">
    <property type="entry name" value="ENDORIBONUCLEASE LACTB2"/>
    <property type="match status" value="1"/>
</dbReference>
<dbReference type="Pfam" id="PF00753">
    <property type="entry name" value="Lactamase_B"/>
    <property type="match status" value="1"/>
</dbReference>
<proteinExistence type="predicted"/>
<comment type="caution">
    <text evidence="2">The sequence shown here is derived from an EMBL/GenBank/DDBJ whole genome shotgun (WGS) entry which is preliminary data.</text>
</comment>
<dbReference type="SUPFAM" id="SSF56281">
    <property type="entry name" value="Metallo-hydrolase/oxidoreductase"/>
    <property type="match status" value="1"/>
</dbReference>
<evidence type="ECO:0000313" key="2">
    <source>
        <dbReference type="EMBL" id="MBP2387333.1"/>
    </source>
</evidence>
<organism evidence="2 3">
    <name type="scientific">Paeniglutamicibacter kerguelensis</name>
    <dbReference type="NCBI Taxonomy" id="254788"/>
    <lineage>
        <taxon>Bacteria</taxon>
        <taxon>Bacillati</taxon>
        <taxon>Actinomycetota</taxon>
        <taxon>Actinomycetes</taxon>
        <taxon>Micrococcales</taxon>
        <taxon>Micrococcaceae</taxon>
        <taxon>Paeniglutamicibacter</taxon>
    </lineage>
</organism>
<feature type="domain" description="Metallo-beta-lactamase" evidence="1">
    <location>
        <begin position="34"/>
        <end position="192"/>
    </location>
</feature>
<gene>
    <name evidence="2" type="ORF">JOF47_002844</name>
</gene>
<reference evidence="2 3" key="1">
    <citation type="submission" date="2021-03" db="EMBL/GenBank/DDBJ databases">
        <title>Sequencing the genomes of 1000 actinobacteria strains.</title>
        <authorList>
            <person name="Klenk H.-P."/>
        </authorList>
    </citation>
    <scope>NUCLEOTIDE SEQUENCE [LARGE SCALE GENOMIC DNA]</scope>
    <source>
        <strain evidence="2 3">DSM 15797</strain>
    </source>
</reference>
<keyword evidence="3" id="KW-1185">Reference proteome</keyword>
<dbReference type="EMBL" id="JAGIOF010000001">
    <property type="protein sequence ID" value="MBP2387333.1"/>
    <property type="molecule type" value="Genomic_DNA"/>
</dbReference>
<sequence length="270" mass="28477">MSMQPHTEFVPALQLSSRAAVRLAPNPGPMSLEGTNSYILRGAGNEHAVIVDPGPDHAGHLAALAAESVELILITHRHHDHTEGIDTLHRLTGAPVRAFLPEHCRAADPLADGEWIEAAGTRIQVLATPGHTSDSLSFFLPEDGANGSMLTGDTILGRGTTILDAPDGTLGDYLGTLDRLAKAPDALVLPAHGPVLVSLHKVVAEYRAHRLARLEQIRAALAGLRASGVGEPGIVQVADVVYADVDPSVRRAAEISVAAQLRYLGDLGEY</sequence>
<dbReference type="Proteomes" id="UP001296993">
    <property type="component" value="Unassembled WGS sequence"/>
</dbReference>
<accession>A0ABS4XG17</accession>